<feature type="region of interest" description="Disordered" evidence="5">
    <location>
        <begin position="246"/>
        <end position="265"/>
    </location>
</feature>
<dbReference type="Pfam" id="PF00249">
    <property type="entry name" value="Myb_DNA-binding"/>
    <property type="match status" value="1"/>
</dbReference>
<evidence type="ECO:0000256" key="3">
    <source>
        <dbReference type="ARBA" id="ARBA00023163"/>
    </source>
</evidence>
<gene>
    <name evidence="7" type="ORF">CASFOL_040641</name>
</gene>
<evidence type="ECO:0000313" key="8">
    <source>
        <dbReference type="Proteomes" id="UP001632038"/>
    </source>
</evidence>
<evidence type="ECO:0000256" key="5">
    <source>
        <dbReference type="SAM" id="MobiDB-lite"/>
    </source>
</evidence>
<accession>A0ABD3BDQ9</accession>
<dbReference type="GO" id="GO:0005634">
    <property type="term" value="C:nucleus"/>
    <property type="evidence" value="ECO:0007669"/>
    <property type="project" value="UniProtKB-SubCell"/>
</dbReference>
<evidence type="ECO:0000256" key="4">
    <source>
        <dbReference type="ARBA" id="ARBA00023242"/>
    </source>
</evidence>
<feature type="region of interest" description="Disordered" evidence="5">
    <location>
        <begin position="1"/>
        <end position="44"/>
    </location>
</feature>
<dbReference type="InterPro" id="IPR009057">
    <property type="entry name" value="Homeodomain-like_sf"/>
</dbReference>
<dbReference type="InterPro" id="IPR001005">
    <property type="entry name" value="SANT/Myb"/>
</dbReference>
<dbReference type="InterPro" id="IPR046955">
    <property type="entry name" value="PHR1-like"/>
</dbReference>
<comment type="caution">
    <text evidence="7">The sequence shown here is derived from an EMBL/GenBank/DDBJ whole genome shotgun (WGS) entry which is preliminary data.</text>
</comment>
<keyword evidence="8" id="KW-1185">Reference proteome</keyword>
<keyword evidence="4" id="KW-0539">Nucleus</keyword>
<evidence type="ECO:0000259" key="6">
    <source>
        <dbReference type="Pfam" id="PF00249"/>
    </source>
</evidence>
<feature type="compositionally biased region" description="Polar residues" evidence="5">
    <location>
        <begin position="246"/>
        <end position="256"/>
    </location>
</feature>
<name>A0ABD3BDQ9_9LAMI</name>
<dbReference type="PANTHER" id="PTHR31314:SF84">
    <property type="entry name" value="HOMEODOMAIN-LIKE SUPERFAMILY PROTEIN-RELATED"/>
    <property type="match status" value="1"/>
</dbReference>
<dbReference type="SUPFAM" id="SSF46689">
    <property type="entry name" value="Homeodomain-like"/>
    <property type="match status" value="1"/>
</dbReference>
<reference evidence="8" key="1">
    <citation type="journal article" date="2024" name="IScience">
        <title>Strigolactones Initiate the Formation of Haustorium-like Structures in Castilleja.</title>
        <authorList>
            <person name="Buerger M."/>
            <person name="Peterson D."/>
            <person name="Chory J."/>
        </authorList>
    </citation>
    <scope>NUCLEOTIDE SEQUENCE [LARGE SCALE GENOMIC DNA]</scope>
</reference>
<dbReference type="NCBIfam" id="TIGR01557">
    <property type="entry name" value="myb_SHAQKYF"/>
    <property type="match status" value="1"/>
</dbReference>
<organism evidence="7 8">
    <name type="scientific">Castilleja foliolosa</name>
    <dbReference type="NCBI Taxonomy" id="1961234"/>
    <lineage>
        <taxon>Eukaryota</taxon>
        <taxon>Viridiplantae</taxon>
        <taxon>Streptophyta</taxon>
        <taxon>Embryophyta</taxon>
        <taxon>Tracheophyta</taxon>
        <taxon>Spermatophyta</taxon>
        <taxon>Magnoliopsida</taxon>
        <taxon>eudicotyledons</taxon>
        <taxon>Gunneridae</taxon>
        <taxon>Pentapetalae</taxon>
        <taxon>asterids</taxon>
        <taxon>lamiids</taxon>
        <taxon>Lamiales</taxon>
        <taxon>Orobanchaceae</taxon>
        <taxon>Pedicularideae</taxon>
        <taxon>Castillejinae</taxon>
        <taxon>Castilleja</taxon>
    </lineage>
</organism>
<feature type="compositionally biased region" description="Polar residues" evidence="5">
    <location>
        <begin position="1"/>
        <end position="15"/>
    </location>
</feature>
<proteinExistence type="predicted"/>
<sequence>MNSHPNYLSTVSMRPNSDDFPGRSLPERRPPSPLPASVRNGGVRPYVRSKMPRLRWTHDLHQCFVNAVDRLGGEDRATPKMVLELMNVKGISITHVKSHLQMYRSMRHEQIMHAEKNKKELPKYLHNQQYYGSGLHPRNQIRDEPEYSNLVPTRTQPTRHDLIPKTMERVEPSQRLNYSVMFKDLFSSCKPRASDFFNTGKEMKDMYTQDVMNPSNYRRTGSVSGSSSTAGENGCFNMHFRHGSKTLGQSASSDANGVSLELTLG</sequence>
<feature type="domain" description="Myb-like" evidence="6">
    <location>
        <begin position="53"/>
        <end position="104"/>
    </location>
</feature>
<dbReference type="FunFam" id="1.10.10.60:FF:000002">
    <property type="entry name" value="Myb family transcription factor"/>
    <property type="match status" value="1"/>
</dbReference>
<protein>
    <recommendedName>
        <fullName evidence="6">Myb-like domain-containing protein</fullName>
    </recommendedName>
</protein>
<dbReference type="Proteomes" id="UP001632038">
    <property type="component" value="Unassembled WGS sequence"/>
</dbReference>
<feature type="compositionally biased region" description="Basic and acidic residues" evidence="5">
    <location>
        <begin position="16"/>
        <end position="30"/>
    </location>
</feature>
<comment type="subcellular location">
    <subcellularLocation>
        <location evidence="1">Nucleus</location>
    </subcellularLocation>
</comment>
<evidence type="ECO:0000313" key="7">
    <source>
        <dbReference type="EMBL" id="KAL3614980.1"/>
    </source>
</evidence>
<dbReference type="EMBL" id="JAVIJP010000100">
    <property type="protein sequence ID" value="KAL3614980.1"/>
    <property type="molecule type" value="Genomic_DNA"/>
</dbReference>
<keyword evidence="2" id="KW-0805">Transcription regulation</keyword>
<dbReference type="PANTHER" id="PTHR31314">
    <property type="entry name" value="MYB FAMILY TRANSCRIPTION FACTOR PHL7-LIKE"/>
    <property type="match status" value="1"/>
</dbReference>
<dbReference type="AlphaFoldDB" id="A0ABD3BDQ9"/>
<dbReference type="Gene3D" id="1.10.10.60">
    <property type="entry name" value="Homeodomain-like"/>
    <property type="match status" value="1"/>
</dbReference>
<keyword evidence="3" id="KW-0804">Transcription</keyword>
<dbReference type="InterPro" id="IPR006447">
    <property type="entry name" value="Myb_dom_plants"/>
</dbReference>
<evidence type="ECO:0000256" key="2">
    <source>
        <dbReference type="ARBA" id="ARBA00023015"/>
    </source>
</evidence>
<evidence type="ECO:0000256" key="1">
    <source>
        <dbReference type="ARBA" id="ARBA00004123"/>
    </source>
</evidence>